<dbReference type="CDD" id="cd00165">
    <property type="entry name" value="S4"/>
    <property type="match status" value="1"/>
</dbReference>
<reference evidence="7 8" key="1">
    <citation type="submission" date="2019-08" db="EMBL/GenBank/DDBJ databases">
        <title>In-depth cultivation of the pig gut microbiome towards novel bacterial diversity and tailored functional studies.</title>
        <authorList>
            <person name="Wylensek D."/>
            <person name="Hitch T.C.A."/>
            <person name="Clavel T."/>
        </authorList>
    </citation>
    <scope>NUCLEOTIDE SEQUENCE [LARGE SCALE GENOMIC DNA]</scope>
    <source>
        <strain evidence="7 8">MUC/MUC-530-WT-4D</strain>
    </source>
</reference>
<dbReference type="NCBIfam" id="NF007784">
    <property type="entry name" value="PRK10475.1"/>
    <property type="match status" value="1"/>
</dbReference>
<dbReference type="GO" id="GO:0003723">
    <property type="term" value="F:RNA binding"/>
    <property type="evidence" value="ECO:0007669"/>
    <property type="project" value="UniProtKB-KW"/>
</dbReference>
<dbReference type="EMBL" id="VUNI01000001">
    <property type="protein sequence ID" value="MST73618.1"/>
    <property type="molecule type" value="Genomic_DNA"/>
</dbReference>
<comment type="caution">
    <text evidence="7">The sequence shown here is derived from an EMBL/GenBank/DDBJ whole genome shotgun (WGS) entry which is preliminary data.</text>
</comment>
<dbReference type="FunFam" id="3.30.70.1560:FF:000002">
    <property type="entry name" value="Pseudouridine synthase"/>
    <property type="match status" value="1"/>
</dbReference>
<evidence type="ECO:0000256" key="4">
    <source>
        <dbReference type="RuleBase" id="RU003887"/>
    </source>
</evidence>
<dbReference type="SUPFAM" id="SSF55174">
    <property type="entry name" value="Alpha-L RNA-binding motif"/>
    <property type="match status" value="1"/>
</dbReference>
<dbReference type="Proteomes" id="UP000474024">
    <property type="component" value="Unassembled WGS sequence"/>
</dbReference>
<dbReference type="PANTHER" id="PTHR47683:SF2">
    <property type="entry name" value="RNA-BINDING S4 DOMAIN-CONTAINING PROTEIN"/>
    <property type="match status" value="1"/>
</dbReference>
<protein>
    <recommendedName>
        <fullName evidence="4">Pseudouridine synthase</fullName>
        <ecNumber evidence="4">5.4.99.-</ecNumber>
    </recommendedName>
</protein>
<feature type="compositionally biased region" description="Basic and acidic residues" evidence="5">
    <location>
        <begin position="248"/>
        <end position="264"/>
    </location>
</feature>
<dbReference type="InterPro" id="IPR020103">
    <property type="entry name" value="PsdUridine_synth_cat_dom_sf"/>
</dbReference>
<dbReference type="Gene3D" id="3.30.70.1560">
    <property type="entry name" value="Alpha-L RNA-binding motif"/>
    <property type="match status" value="1"/>
</dbReference>
<comment type="similarity">
    <text evidence="1 4">Belongs to the pseudouridine synthase RsuA family.</text>
</comment>
<dbReference type="InterPro" id="IPR000748">
    <property type="entry name" value="PsdUridine_synth_RsuA/RluB/E/F"/>
</dbReference>
<dbReference type="InterPro" id="IPR050343">
    <property type="entry name" value="RsuA_PseudoU_synthase"/>
</dbReference>
<evidence type="ECO:0000259" key="6">
    <source>
        <dbReference type="SMART" id="SM00363"/>
    </source>
</evidence>
<dbReference type="GO" id="GO:0120159">
    <property type="term" value="F:rRNA pseudouridine synthase activity"/>
    <property type="evidence" value="ECO:0007669"/>
    <property type="project" value="UniProtKB-ARBA"/>
</dbReference>
<gene>
    <name evidence="7" type="primary">rluF</name>
    <name evidence="7" type="ORF">FYJ75_01030</name>
</gene>
<dbReference type="SUPFAM" id="SSF55120">
    <property type="entry name" value="Pseudouridine synthase"/>
    <property type="match status" value="1"/>
</dbReference>
<dbReference type="Pfam" id="PF01479">
    <property type="entry name" value="S4"/>
    <property type="match status" value="1"/>
</dbReference>
<dbReference type="PANTHER" id="PTHR47683">
    <property type="entry name" value="PSEUDOURIDINE SYNTHASE FAMILY PROTEIN-RELATED"/>
    <property type="match status" value="1"/>
</dbReference>
<evidence type="ECO:0000256" key="1">
    <source>
        <dbReference type="ARBA" id="ARBA00008348"/>
    </source>
</evidence>
<feature type="region of interest" description="Disordered" evidence="5">
    <location>
        <begin position="248"/>
        <end position="270"/>
    </location>
</feature>
<evidence type="ECO:0000256" key="2">
    <source>
        <dbReference type="ARBA" id="ARBA00023235"/>
    </source>
</evidence>
<dbReference type="PROSITE" id="PS01149">
    <property type="entry name" value="PSI_RSU"/>
    <property type="match status" value="1"/>
</dbReference>
<dbReference type="GO" id="GO:0000455">
    <property type="term" value="P:enzyme-directed rRNA pseudouridine synthesis"/>
    <property type="evidence" value="ECO:0007669"/>
    <property type="project" value="UniProtKB-ARBA"/>
</dbReference>
<dbReference type="InterPro" id="IPR036986">
    <property type="entry name" value="S4_RNA-bd_sf"/>
</dbReference>
<keyword evidence="8" id="KW-1185">Reference proteome</keyword>
<dbReference type="InterPro" id="IPR020094">
    <property type="entry name" value="TruA/RsuA/RluB/E/F_N"/>
</dbReference>
<dbReference type="CDD" id="cd02554">
    <property type="entry name" value="PseudoU_synth_RluF"/>
    <property type="match status" value="1"/>
</dbReference>
<dbReference type="RefSeq" id="WP_154427945.1">
    <property type="nucleotide sequence ID" value="NZ_VUNI01000001.1"/>
</dbReference>
<dbReference type="InterPro" id="IPR018496">
    <property type="entry name" value="PsdUridine_synth_RsuA/RluB_CS"/>
</dbReference>
<accession>A0A6L5YMW1</accession>
<evidence type="ECO:0000256" key="5">
    <source>
        <dbReference type="SAM" id="MobiDB-lite"/>
    </source>
</evidence>
<dbReference type="Gene3D" id="3.10.290.10">
    <property type="entry name" value="RNA-binding S4 domain"/>
    <property type="match status" value="1"/>
</dbReference>
<dbReference type="InterPro" id="IPR002942">
    <property type="entry name" value="S4_RNA-bd"/>
</dbReference>
<evidence type="ECO:0000256" key="3">
    <source>
        <dbReference type="PROSITE-ProRule" id="PRU00182"/>
    </source>
</evidence>
<dbReference type="Pfam" id="PF00849">
    <property type="entry name" value="PseudoU_synth_2"/>
    <property type="match status" value="1"/>
</dbReference>
<dbReference type="SMART" id="SM00363">
    <property type="entry name" value="S4"/>
    <property type="match status" value="1"/>
</dbReference>
<dbReference type="EC" id="5.4.99.-" evidence="4"/>
<sequence>MQENGIRINKYLSEAGVCSRREADRQVELGNVSIDGKTAETGARVLEGQTVCYCGKPISKEQEMILLAFHKPVGIVCTAEKREKNNVIDYLKYPKRIYPVGRLDKDSEGLLLMTNNGEIVNKIMRAGNRHEKEYLVTVNKPVTDSFIRGMAGGVPLVELGTQTRKCKVEKTGKRQFRIILTQGLNRQIRRMCEYFGYRVEKLVRVRIMNIELGDLPVGTYRDVTPEEYQKLQELIQDSYNDPRTRIIAEGKKEHGKQSERNRSERYKKKN</sequence>
<organism evidence="7 8">
    <name type="scientific">Roseburia porci</name>
    <dbReference type="NCBI Taxonomy" id="2605790"/>
    <lineage>
        <taxon>Bacteria</taxon>
        <taxon>Bacillati</taxon>
        <taxon>Bacillota</taxon>
        <taxon>Clostridia</taxon>
        <taxon>Lachnospirales</taxon>
        <taxon>Lachnospiraceae</taxon>
        <taxon>Roseburia</taxon>
    </lineage>
</organism>
<keyword evidence="2 4" id="KW-0413">Isomerase</keyword>
<dbReference type="InterPro" id="IPR006145">
    <property type="entry name" value="PsdUridine_synth_RsuA/RluA"/>
</dbReference>
<evidence type="ECO:0000313" key="7">
    <source>
        <dbReference type="EMBL" id="MST73618.1"/>
    </source>
</evidence>
<proteinExistence type="inferred from homology"/>
<name>A0A6L5YMW1_9FIRM</name>
<keyword evidence="3" id="KW-0694">RNA-binding</keyword>
<dbReference type="InterPro" id="IPR042092">
    <property type="entry name" value="PsdUridine_s_RsuA/RluB/E/F_cat"/>
</dbReference>
<evidence type="ECO:0000313" key="8">
    <source>
        <dbReference type="Proteomes" id="UP000474024"/>
    </source>
</evidence>
<dbReference type="PROSITE" id="PS50889">
    <property type="entry name" value="S4"/>
    <property type="match status" value="1"/>
</dbReference>
<feature type="domain" description="RNA-binding S4" evidence="6">
    <location>
        <begin position="6"/>
        <end position="63"/>
    </location>
</feature>
<dbReference type="Gene3D" id="3.30.70.580">
    <property type="entry name" value="Pseudouridine synthase I, catalytic domain, N-terminal subdomain"/>
    <property type="match status" value="1"/>
</dbReference>
<dbReference type="NCBIfam" id="TIGR00093">
    <property type="entry name" value="pseudouridine synthase"/>
    <property type="match status" value="1"/>
</dbReference>
<dbReference type="AlphaFoldDB" id="A0A6L5YMW1"/>